<evidence type="ECO:0000313" key="1">
    <source>
        <dbReference type="EMBL" id="VDP33568.1"/>
    </source>
</evidence>
<keyword evidence="2" id="KW-1185">Reference proteome</keyword>
<accession>A0A183K1X6</accession>
<dbReference type="AlphaFoldDB" id="A0A183K1X6"/>
<reference evidence="3" key="1">
    <citation type="submission" date="2016-06" db="UniProtKB">
        <authorList>
            <consortium name="WormBaseParasite"/>
        </authorList>
    </citation>
    <scope>IDENTIFICATION</scope>
</reference>
<reference evidence="1 2" key="2">
    <citation type="submission" date="2018-11" db="EMBL/GenBank/DDBJ databases">
        <authorList>
            <consortium name="Pathogen Informatics"/>
        </authorList>
    </citation>
    <scope>NUCLEOTIDE SEQUENCE [LARGE SCALE GENOMIC DNA]</scope>
    <source>
        <strain evidence="1">Dakar</strain>
        <strain evidence="2">Dakar, Senegal</strain>
    </source>
</reference>
<name>A0A183K1X6_9TREM</name>
<evidence type="ECO:0000313" key="2">
    <source>
        <dbReference type="Proteomes" id="UP000279833"/>
    </source>
</evidence>
<gene>
    <name evidence="1" type="ORF">SCUD_LOCUS8989</name>
</gene>
<sequence>MLSKEARKALIGCEFQGARIIEASFRTKKEGNAVNVIQRYAPTNYSNDEDEGQIYKRLQSIRAKCSGKDSTTLMGYHNAKVPMDNTGYHRTTWTDWEEGTRKATDLQIYVHSTKWS</sequence>
<proteinExistence type="predicted"/>
<dbReference type="Proteomes" id="UP000279833">
    <property type="component" value="Unassembled WGS sequence"/>
</dbReference>
<organism evidence="3">
    <name type="scientific">Schistosoma curassoni</name>
    <dbReference type="NCBI Taxonomy" id="6186"/>
    <lineage>
        <taxon>Eukaryota</taxon>
        <taxon>Metazoa</taxon>
        <taxon>Spiralia</taxon>
        <taxon>Lophotrochozoa</taxon>
        <taxon>Platyhelminthes</taxon>
        <taxon>Trematoda</taxon>
        <taxon>Digenea</taxon>
        <taxon>Strigeidida</taxon>
        <taxon>Schistosomatoidea</taxon>
        <taxon>Schistosomatidae</taxon>
        <taxon>Schistosoma</taxon>
    </lineage>
</organism>
<dbReference type="EMBL" id="UZAK01033008">
    <property type="protein sequence ID" value="VDP33568.1"/>
    <property type="molecule type" value="Genomic_DNA"/>
</dbReference>
<protein>
    <submittedName>
        <fullName evidence="3">Protein kinase domain-containing protein</fullName>
    </submittedName>
</protein>
<dbReference type="WBParaSite" id="SCUD_0000898901-mRNA-1">
    <property type="protein sequence ID" value="SCUD_0000898901-mRNA-1"/>
    <property type="gene ID" value="SCUD_0000898901"/>
</dbReference>
<evidence type="ECO:0000313" key="3">
    <source>
        <dbReference type="WBParaSite" id="SCUD_0000898901-mRNA-1"/>
    </source>
</evidence>